<keyword evidence="2" id="KW-1185">Reference proteome</keyword>
<protein>
    <submittedName>
        <fullName evidence="1">Uncharacterized protein</fullName>
    </submittedName>
</protein>
<dbReference type="Proteomes" id="UP000321250">
    <property type="component" value="Unassembled WGS sequence"/>
</dbReference>
<accession>A0A5C6U900</accession>
<comment type="caution">
    <text evidence="1">The sequence shown here is derived from an EMBL/GenBank/DDBJ whole genome shotgun (WGS) entry which is preliminary data.</text>
</comment>
<dbReference type="OrthoDB" id="1189996at2"/>
<gene>
    <name evidence="1" type="ORF">FSB78_00305</name>
</gene>
<organism evidence="1 2">
    <name type="scientific">Sphingomonas ginsenosidivorax</name>
    <dbReference type="NCBI Taxonomy" id="862135"/>
    <lineage>
        <taxon>Bacteria</taxon>
        <taxon>Pseudomonadati</taxon>
        <taxon>Pseudomonadota</taxon>
        <taxon>Alphaproteobacteria</taxon>
        <taxon>Sphingomonadales</taxon>
        <taxon>Sphingomonadaceae</taxon>
        <taxon>Sphingomonas</taxon>
    </lineage>
</organism>
<name>A0A5C6U900_9SPHN</name>
<evidence type="ECO:0000313" key="1">
    <source>
        <dbReference type="EMBL" id="TXC69573.1"/>
    </source>
</evidence>
<sequence>MTTDAGKGVSAPFLAAIARLPTGYGKGWYRGTRWGVTLSASPDGRRRWLWGEALDGAGIVSFNLYLLAAGPALRPCEMPAEDVIAFVLGYVPDAVASDDPAYHRCGA</sequence>
<dbReference type="EMBL" id="VOQR01000001">
    <property type="protein sequence ID" value="TXC69573.1"/>
    <property type="molecule type" value="Genomic_DNA"/>
</dbReference>
<dbReference type="RefSeq" id="WP_147078952.1">
    <property type="nucleotide sequence ID" value="NZ_VOQR01000001.1"/>
</dbReference>
<evidence type="ECO:0000313" key="2">
    <source>
        <dbReference type="Proteomes" id="UP000321250"/>
    </source>
</evidence>
<dbReference type="AlphaFoldDB" id="A0A5C6U900"/>
<proteinExistence type="predicted"/>
<reference evidence="1 2" key="1">
    <citation type="journal article" date="2013" name="Antonie Van Leeuwenhoek">
        <title>Sphingomonas ginsenosidivorax sp. nov., with the ability to transform ginsenosides.</title>
        <authorList>
            <person name="Jin X.F."/>
            <person name="Kim J.K."/>
            <person name="Liu Q.M."/>
            <person name="Kang M.S."/>
            <person name="He D."/>
            <person name="Jin F.X."/>
            <person name="Kim S.C."/>
            <person name="Im W.T."/>
        </authorList>
    </citation>
    <scope>NUCLEOTIDE SEQUENCE [LARGE SCALE GENOMIC DNA]</scope>
    <source>
        <strain evidence="1 2">KHI67</strain>
    </source>
</reference>